<dbReference type="PROSITE" id="PS51165">
    <property type="entry name" value="THUMP"/>
    <property type="match status" value="1"/>
</dbReference>
<reference evidence="3" key="2">
    <citation type="submission" date="2020-09" db="EMBL/GenBank/DDBJ databases">
        <authorList>
            <person name="Sun Q."/>
            <person name="Ohkuma M."/>
        </authorList>
    </citation>
    <scope>NUCLEOTIDE SEQUENCE</scope>
    <source>
        <strain evidence="3">JCM 10088</strain>
    </source>
</reference>
<evidence type="ECO:0000256" key="1">
    <source>
        <dbReference type="PROSITE-ProRule" id="PRU00529"/>
    </source>
</evidence>
<accession>A0A830GTU7</accession>
<dbReference type="CDD" id="cd11717">
    <property type="entry name" value="THUMP_THUMPD1_like"/>
    <property type="match status" value="1"/>
</dbReference>
<reference evidence="3" key="1">
    <citation type="journal article" date="2014" name="Int. J. Syst. Evol. Microbiol.">
        <title>Complete genome sequence of Corynebacterium casei LMG S-19264T (=DSM 44701T), isolated from a smear-ripened cheese.</title>
        <authorList>
            <consortium name="US DOE Joint Genome Institute (JGI-PGF)"/>
            <person name="Walter F."/>
            <person name="Albersmeier A."/>
            <person name="Kalinowski J."/>
            <person name="Ruckert C."/>
        </authorList>
    </citation>
    <scope>NUCLEOTIDE SEQUENCE</scope>
    <source>
        <strain evidence="3">JCM 10088</strain>
    </source>
</reference>
<dbReference type="Proteomes" id="UP000610960">
    <property type="component" value="Unassembled WGS sequence"/>
</dbReference>
<dbReference type="SUPFAM" id="SSF143437">
    <property type="entry name" value="THUMP domain-like"/>
    <property type="match status" value="1"/>
</dbReference>
<gene>
    <name evidence="3" type="ORF">GCM10007981_08600</name>
</gene>
<organism evidence="3 4">
    <name type="scientific">Thermocladium modestius</name>
    <dbReference type="NCBI Taxonomy" id="62609"/>
    <lineage>
        <taxon>Archaea</taxon>
        <taxon>Thermoproteota</taxon>
        <taxon>Thermoprotei</taxon>
        <taxon>Thermoproteales</taxon>
        <taxon>Thermoproteaceae</taxon>
        <taxon>Thermocladium</taxon>
    </lineage>
</organism>
<feature type="domain" description="THUMP" evidence="2">
    <location>
        <begin position="59"/>
        <end position="158"/>
    </location>
</feature>
<evidence type="ECO:0000259" key="2">
    <source>
        <dbReference type="PROSITE" id="PS51165"/>
    </source>
</evidence>
<protein>
    <submittedName>
        <fullName evidence="3">RNA-binding protein</fullName>
    </submittedName>
</protein>
<dbReference type="Gene3D" id="3.30.2300.10">
    <property type="entry name" value="THUMP superfamily"/>
    <property type="match status" value="1"/>
</dbReference>
<proteinExistence type="predicted"/>
<dbReference type="AlphaFoldDB" id="A0A830GTU7"/>
<keyword evidence="4" id="KW-1185">Reference proteome</keyword>
<name>A0A830GTU7_9CREN</name>
<dbReference type="RefSeq" id="WP_229657674.1">
    <property type="nucleotide sequence ID" value="NZ_BMNL01000002.1"/>
</dbReference>
<dbReference type="InterPro" id="IPR040183">
    <property type="entry name" value="THUMPD1-like"/>
</dbReference>
<keyword evidence="1" id="KW-0694">RNA-binding</keyword>
<dbReference type="Pfam" id="PF02926">
    <property type="entry name" value="THUMP"/>
    <property type="match status" value="1"/>
</dbReference>
<dbReference type="SMART" id="SM00981">
    <property type="entry name" value="THUMP"/>
    <property type="match status" value="1"/>
</dbReference>
<dbReference type="InterPro" id="IPR004114">
    <property type="entry name" value="THUMP_dom"/>
</dbReference>
<evidence type="ECO:0000313" key="3">
    <source>
        <dbReference type="EMBL" id="GGP20455.1"/>
    </source>
</evidence>
<dbReference type="GO" id="GO:0006400">
    <property type="term" value="P:tRNA modification"/>
    <property type="evidence" value="ECO:0007669"/>
    <property type="project" value="InterPro"/>
</dbReference>
<comment type="caution">
    <text evidence="3">The sequence shown here is derived from an EMBL/GenBank/DDBJ whole genome shotgun (WGS) entry which is preliminary data.</text>
</comment>
<dbReference type="GO" id="GO:0003723">
    <property type="term" value="F:RNA binding"/>
    <property type="evidence" value="ECO:0007669"/>
    <property type="project" value="UniProtKB-UniRule"/>
</dbReference>
<dbReference type="PANTHER" id="PTHR13452">
    <property type="entry name" value="THUMP DOMAIN CONTAINING PROTEIN 1-RELATED"/>
    <property type="match status" value="1"/>
</dbReference>
<dbReference type="EMBL" id="BMNL01000002">
    <property type="protein sequence ID" value="GGP20455.1"/>
    <property type="molecule type" value="Genomic_DNA"/>
</dbReference>
<evidence type="ECO:0000313" key="4">
    <source>
        <dbReference type="Proteomes" id="UP000610960"/>
    </source>
</evidence>
<dbReference type="PANTHER" id="PTHR13452:SF10">
    <property type="entry name" value="THUMP DOMAIN-CONTAINING PROTEIN 1"/>
    <property type="match status" value="1"/>
</dbReference>
<sequence length="177" mass="19697">MFNLVVSTGRRTEGYCMSELKKIGDLLGVSVKVQFTGFDGLLTALSSIDPFNYVRGIKSLINSNKYLPKFTLKVVPVQVVVDTDVDKIKQAALELASRNIGENETFKIEIRKRGVDLRRAQIIDAIAPQVGRKVNLDSPSKIINIEVFPSETGISVLTDDDVFSLLKSGFEWQPDNY</sequence>